<keyword evidence="2" id="KW-1185">Reference proteome</keyword>
<accession>A0A9N9PM79</accession>
<protein>
    <submittedName>
        <fullName evidence="1">9787_t:CDS:1</fullName>
    </submittedName>
</protein>
<sequence length="87" mass="10199">ESPICVLDGKTNEYIHCETVELYPRKCRMVMDMEVFKEHADTFPIVLDRNIQKCDNYEFMRGHIYKEKNGLLSSDERLAKQKGNSPT</sequence>
<dbReference type="EMBL" id="CAJVQA010067893">
    <property type="protein sequence ID" value="CAG8832241.1"/>
    <property type="molecule type" value="Genomic_DNA"/>
</dbReference>
<dbReference type="AlphaFoldDB" id="A0A9N9PM79"/>
<proteinExistence type="predicted"/>
<comment type="caution">
    <text evidence="1">The sequence shown here is derived from an EMBL/GenBank/DDBJ whole genome shotgun (WGS) entry which is preliminary data.</text>
</comment>
<name>A0A9N9PM79_9GLOM</name>
<evidence type="ECO:0000313" key="2">
    <source>
        <dbReference type="Proteomes" id="UP000789759"/>
    </source>
</evidence>
<feature type="non-terminal residue" evidence="1">
    <location>
        <position position="1"/>
    </location>
</feature>
<feature type="non-terminal residue" evidence="1">
    <location>
        <position position="87"/>
    </location>
</feature>
<organism evidence="1 2">
    <name type="scientific">Cetraspora pellucida</name>
    <dbReference type="NCBI Taxonomy" id="1433469"/>
    <lineage>
        <taxon>Eukaryota</taxon>
        <taxon>Fungi</taxon>
        <taxon>Fungi incertae sedis</taxon>
        <taxon>Mucoromycota</taxon>
        <taxon>Glomeromycotina</taxon>
        <taxon>Glomeromycetes</taxon>
        <taxon>Diversisporales</taxon>
        <taxon>Gigasporaceae</taxon>
        <taxon>Cetraspora</taxon>
    </lineage>
</organism>
<dbReference type="OrthoDB" id="424572at2759"/>
<dbReference type="Proteomes" id="UP000789759">
    <property type="component" value="Unassembled WGS sequence"/>
</dbReference>
<gene>
    <name evidence="1" type="ORF">CPELLU_LOCUS20820</name>
</gene>
<reference evidence="1" key="1">
    <citation type="submission" date="2021-06" db="EMBL/GenBank/DDBJ databases">
        <authorList>
            <person name="Kallberg Y."/>
            <person name="Tangrot J."/>
            <person name="Rosling A."/>
        </authorList>
    </citation>
    <scope>NUCLEOTIDE SEQUENCE</scope>
    <source>
        <strain evidence="1">FL966</strain>
    </source>
</reference>
<evidence type="ECO:0000313" key="1">
    <source>
        <dbReference type="EMBL" id="CAG8832241.1"/>
    </source>
</evidence>